<dbReference type="InterPro" id="IPR036273">
    <property type="entry name" value="CRAL/TRIO_N_dom_sf"/>
</dbReference>
<dbReference type="AlphaFoldDB" id="A0A482X5X0"/>
<feature type="domain" description="CRAL-TRIO" evidence="1">
    <location>
        <begin position="119"/>
        <end position="284"/>
    </location>
</feature>
<protein>
    <recommendedName>
        <fullName evidence="1">CRAL-TRIO domain-containing protein</fullName>
    </recommendedName>
</protein>
<dbReference type="SUPFAM" id="SSF52087">
    <property type="entry name" value="CRAL/TRIO domain"/>
    <property type="match status" value="1"/>
</dbReference>
<accession>A0A482X5X0</accession>
<dbReference type="Gene3D" id="1.20.5.1200">
    <property type="entry name" value="Alpha-tocopherol transfer"/>
    <property type="match status" value="1"/>
</dbReference>
<dbReference type="Gene3D" id="1.10.8.20">
    <property type="entry name" value="N-terminal domain of phosphatidylinositol transfer protein sec14p"/>
    <property type="match status" value="1"/>
</dbReference>
<dbReference type="SUPFAM" id="SSF46938">
    <property type="entry name" value="CRAL/TRIO N-terminal domain"/>
    <property type="match status" value="1"/>
</dbReference>
<dbReference type="PANTHER" id="PTHR10174">
    <property type="entry name" value="ALPHA-TOCOPHEROL TRANSFER PROTEIN-RELATED"/>
    <property type="match status" value="1"/>
</dbReference>
<dbReference type="InParanoid" id="A0A482X5X0"/>
<evidence type="ECO:0000313" key="3">
    <source>
        <dbReference type="Proteomes" id="UP000291343"/>
    </source>
</evidence>
<dbReference type="InterPro" id="IPR011074">
    <property type="entry name" value="CRAL/TRIO_N_dom"/>
</dbReference>
<dbReference type="CDD" id="cd00170">
    <property type="entry name" value="SEC14"/>
    <property type="match status" value="1"/>
</dbReference>
<dbReference type="SMART" id="SM00516">
    <property type="entry name" value="SEC14"/>
    <property type="match status" value="1"/>
</dbReference>
<dbReference type="Pfam" id="PF00650">
    <property type="entry name" value="CRAL_TRIO"/>
    <property type="match status" value="1"/>
</dbReference>
<name>A0A482X5X0_LAOST</name>
<dbReference type="InterPro" id="IPR036865">
    <property type="entry name" value="CRAL-TRIO_dom_sf"/>
</dbReference>
<evidence type="ECO:0000259" key="1">
    <source>
        <dbReference type="PROSITE" id="PS50191"/>
    </source>
</evidence>
<organism evidence="2 3">
    <name type="scientific">Laodelphax striatellus</name>
    <name type="common">Small brown planthopper</name>
    <name type="synonym">Delphax striatella</name>
    <dbReference type="NCBI Taxonomy" id="195883"/>
    <lineage>
        <taxon>Eukaryota</taxon>
        <taxon>Metazoa</taxon>
        <taxon>Ecdysozoa</taxon>
        <taxon>Arthropoda</taxon>
        <taxon>Hexapoda</taxon>
        <taxon>Insecta</taxon>
        <taxon>Pterygota</taxon>
        <taxon>Neoptera</taxon>
        <taxon>Paraneoptera</taxon>
        <taxon>Hemiptera</taxon>
        <taxon>Auchenorrhyncha</taxon>
        <taxon>Fulgoroidea</taxon>
        <taxon>Delphacidae</taxon>
        <taxon>Criomorphinae</taxon>
        <taxon>Laodelphax</taxon>
    </lineage>
</organism>
<dbReference type="GO" id="GO:0016020">
    <property type="term" value="C:membrane"/>
    <property type="evidence" value="ECO:0007669"/>
    <property type="project" value="TreeGrafter"/>
</dbReference>
<dbReference type="InterPro" id="IPR001251">
    <property type="entry name" value="CRAL-TRIO_dom"/>
</dbReference>
<proteinExistence type="predicted"/>
<dbReference type="Gene3D" id="3.40.525.10">
    <property type="entry name" value="CRAL-TRIO lipid binding domain"/>
    <property type="match status" value="1"/>
</dbReference>
<sequence>MATTTAQAPLPPIARLLSERSVCDNENEKSLDELREAAILSKLVYTTDPKYTDDELEMFHKVEELRQKVLSELEDDIRTDDDFLMKFLRSKHYDVEGAFNKLKNYDSFYRRHESWKEVHVDVTSHVFGDGVVNVLENRDALGRRVLWFRSCNWQPSIVTPDQLLQAGALSSELTFLEPGTQRAGLVIIYDMKDFGLSHLRSVTPSFARRMTFFMSECVPQKIEALHVINEPTTFSVLYSLYKRFLDDRVKQRLHFHGADLSSLHEHVPVDILPVELGGEHTHDPKRWLALTEVQSVVRELERLNFRIVSDVVEEACEADEDDEDDEADLFFI</sequence>
<dbReference type="EMBL" id="QKKF02017260">
    <property type="protein sequence ID" value="RZF41016.1"/>
    <property type="molecule type" value="Genomic_DNA"/>
</dbReference>
<comment type="caution">
    <text evidence="2">The sequence shown here is derived from an EMBL/GenBank/DDBJ whole genome shotgun (WGS) entry which is preliminary data.</text>
</comment>
<dbReference type="PRINTS" id="PR00180">
    <property type="entry name" value="CRETINALDHBP"/>
</dbReference>
<reference evidence="2 3" key="1">
    <citation type="journal article" date="2017" name="Gigascience">
        <title>Genome sequence of the small brown planthopper, Laodelphax striatellus.</title>
        <authorList>
            <person name="Zhu J."/>
            <person name="Jiang F."/>
            <person name="Wang X."/>
            <person name="Yang P."/>
            <person name="Bao Y."/>
            <person name="Zhao W."/>
            <person name="Wang W."/>
            <person name="Lu H."/>
            <person name="Wang Q."/>
            <person name="Cui N."/>
            <person name="Li J."/>
            <person name="Chen X."/>
            <person name="Luo L."/>
            <person name="Yu J."/>
            <person name="Kang L."/>
            <person name="Cui F."/>
        </authorList>
    </citation>
    <scope>NUCLEOTIDE SEQUENCE [LARGE SCALE GENOMIC DNA]</scope>
    <source>
        <strain evidence="2">Lst14</strain>
    </source>
</reference>
<dbReference type="SMR" id="A0A482X5X0"/>
<gene>
    <name evidence="2" type="ORF">LSTR_LSTR002648</name>
</gene>
<dbReference type="PROSITE" id="PS50191">
    <property type="entry name" value="CRAL_TRIO"/>
    <property type="match status" value="1"/>
</dbReference>
<dbReference type="OrthoDB" id="16405at2759"/>
<keyword evidence="3" id="KW-1185">Reference proteome</keyword>
<dbReference type="GO" id="GO:1902936">
    <property type="term" value="F:phosphatidylinositol bisphosphate binding"/>
    <property type="evidence" value="ECO:0007669"/>
    <property type="project" value="TreeGrafter"/>
</dbReference>
<dbReference type="Proteomes" id="UP000291343">
    <property type="component" value="Unassembled WGS sequence"/>
</dbReference>
<dbReference type="SMART" id="SM01100">
    <property type="entry name" value="CRAL_TRIO_N"/>
    <property type="match status" value="1"/>
</dbReference>
<evidence type="ECO:0000313" key="2">
    <source>
        <dbReference type="EMBL" id="RZF41016.1"/>
    </source>
</evidence>
<dbReference type="PANTHER" id="PTHR10174:SF130">
    <property type="entry name" value="ALPHA-TOCOPHEROL TRANSFER PROTEIN-LIKE"/>
    <property type="match status" value="1"/>
</dbReference>